<name>A0A5C0SDV6_CRATE</name>
<dbReference type="AlphaFoldDB" id="A0A5C0SDV6"/>
<protein>
    <submittedName>
        <fullName evidence="3">Phosphodiester glycosidase family protein</fullName>
    </submittedName>
</protein>
<dbReference type="InterPro" id="IPR018711">
    <property type="entry name" value="NAGPA"/>
</dbReference>
<dbReference type="OrthoDB" id="9809781at2"/>
<evidence type="ECO:0000256" key="1">
    <source>
        <dbReference type="SAM" id="SignalP"/>
    </source>
</evidence>
<gene>
    <name evidence="3" type="ORF">FQB35_03130</name>
</gene>
<feature type="signal peptide" evidence="1">
    <location>
        <begin position="1"/>
        <end position="26"/>
    </location>
</feature>
<keyword evidence="3" id="KW-0378">Hydrolase</keyword>
<dbReference type="Gene3D" id="2.60.120.430">
    <property type="entry name" value="Galactose-binding lectin"/>
    <property type="match status" value="1"/>
</dbReference>
<reference evidence="3 4" key="1">
    <citation type="submission" date="2019-07" db="EMBL/GenBank/DDBJ databases">
        <title>Complete genome of Crassaminicella thermophila SY095.</title>
        <authorList>
            <person name="Li X."/>
        </authorList>
    </citation>
    <scope>NUCLEOTIDE SEQUENCE [LARGE SCALE GENOMIC DNA]</scope>
    <source>
        <strain evidence="3 4">SY095</strain>
    </source>
</reference>
<dbReference type="Proteomes" id="UP000324646">
    <property type="component" value="Chromosome"/>
</dbReference>
<dbReference type="RefSeq" id="WP_148808590.1">
    <property type="nucleotide sequence ID" value="NZ_CP042243.1"/>
</dbReference>
<keyword evidence="1" id="KW-0732">Signal</keyword>
<dbReference type="PANTHER" id="PTHR40446:SF2">
    <property type="entry name" value="N-ACETYLGLUCOSAMINE-1-PHOSPHODIESTER ALPHA-N-ACETYLGLUCOSAMINIDASE"/>
    <property type="match status" value="1"/>
</dbReference>
<keyword evidence="3" id="KW-0326">Glycosidase</keyword>
<evidence type="ECO:0000313" key="4">
    <source>
        <dbReference type="Proteomes" id="UP000324646"/>
    </source>
</evidence>
<proteinExistence type="predicted"/>
<dbReference type="EMBL" id="CP042243">
    <property type="protein sequence ID" value="QEK11444.1"/>
    <property type="molecule type" value="Genomic_DNA"/>
</dbReference>
<feature type="domain" description="Phosphodiester glycosidase" evidence="2">
    <location>
        <begin position="205"/>
        <end position="381"/>
    </location>
</feature>
<dbReference type="Pfam" id="PF09992">
    <property type="entry name" value="NAGPA"/>
    <property type="match status" value="1"/>
</dbReference>
<keyword evidence="4" id="KW-1185">Reference proteome</keyword>
<dbReference type="PANTHER" id="PTHR40446">
    <property type="entry name" value="N-ACETYLGLUCOSAMINE-1-PHOSPHODIESTER ALPHA-N-ACETYLGLUCOSAMINIDASE"/>
    <property type="match status" value="1"/>
</dbReference>
<feature type="chain" id="PRO_5022959450" evidence="1">
    <location>
        <begin position="27"/>
        <end position="935"/>
    </location>
</feature>
<evidence type="ECO:0000259" key="2">
    <source>
        <dbReference type="Pfam" id="PF09992"/>
    </source>
</evidence>
<dbReference type="KEGG" id="crs:FQB35_03130"/>
<dbReference type="GO" id="GO:0016798">
    <property type="term" value="F:hydrolase activity, acting on glycosyl bonds"/>
    <property type="evidence" value="ECO:0007669"/>
    <property type="project" value="UniProtKB-KW"/>
</dbReference>
<sequence length="935" mass="104886">MKNFKKLIISFGLACSISFANIQAYADWTNSVYEEKEEEYIAKGVKHEHLLKFTDEGWLNINILRINLDENDASLDLLFNENGLNQKGKLSEFVNQRENIVGAVNGDFFSMKGAATIGPMVKDGKLFTTTFHLSEKVPTFNLSKYKEPFIINWTNPKITLKNENTDFSFDIYTINKETNLDNTAVLYTPEWGEKTPPFSQGLKGIEIIIEDDIVKAIVPAFEGSYIPKNGYVILATGQKAFEIGSNFVCKDKVSFSLQTNPDFKELALSIGGGAYIVKEGKVQSDFHINIKGNHPRTAIGISKDKKEVFFVTIDGRTSSYTGVTQEELGEIMISLGAYDAINLDGGGSTDMVLRPLGEEKRTVINNPSGGSERRIMNGIGIISTASKTSELGGIILESEESNILIDTMKKLILKGYDKNYNPVEIDYDQVNWHVSGIYGKFYKDSFKATTAGEGIIVAEYEGKYATLPIRVIDNPVRLEVSPSKINIDKNKGKFIKVKVVDEDGYGAYVSLSDLDIEIPDNLGEIDDKDFFVAKDKSGSGIMKISYKNITSYVPVVVGSREVIVDDFENTNGTFLSYPADVFGSYNLSSFSKAGNYSGEISYDFTKTDATRAAYLVFDNGGINFDKRPKKLGMWVYGNGSGHMLKAKCVYDNGAFQNIPITSSIDWEGWKFVEASIPSGLKAPFKLERIYVVETSPLLKDAGKIYIDQLTAFYPNTFDGNIPKEQKIIDSRNTKAKLEGQSSFRLIAYGEISGIDSSLDSKIADISNKDKGLNLFTQSIDQTLKEKLQNPTIMVAGGYASTRHKNSLFIQLDNSQGSLRETNFEQWRWFLEKIENVDSHNVFISLPKPLYFKDKLEEKLFKDILKKLKEEKSVDVWVLTGGHDNYSVYPKDGIRYVELKSYKKDMDISEELKYIRFTVNDDKVTYEILPLYEKES</sequence>
<accession>A0A5C0SDV6</accession>
<evidence type="ECO:0000313" key="3">
    <source>
        <dbReference type="EMBL" id="QEK11444.1"/>
    </source>
</evidence>
<organism evidence="3 4">
    <name type="scientific">Crassaminicella thermophila</name>
    <dbReference type="NCBI Taxonomy" id="2599308"/>
    <lineage>
        <taxon>Bacteria</taxon>
        <taxon>Bacillati</taxon>
        <taxon>Bacillota</taxon>
        <taxon>Clostridia</taxon>
        <taxon>Eubacteriales</taxon>
        <taxon>Clostridiaceae</taxon>
        <taxon>Crassaminicella</taxon>
    </lineage>
</organism>